<dbReference type="InterPro" id="IPR042070">
    <property type="entry name" value="PucR_C-HTH_sf"/>
</dbReference>
<dbReference type="Pfam" id="PF13556">
    <property type="entry name" value="HTH_30"/>
    <property type="match status" value="1"/>
</dbReference>
<dbReference type="Gene3D" id="1.10.10.2840">
    <property type="entry name" value="PucR C-terminal helix-turn-helix domain"/>
    <property type="match status" value="1"/>
</dbReference>
<sequence>MRDYITIKDLLENECFGDCNLVAGMNGLKNKAKDIVVLETPDGVSWFQGNEIVLTAGYAFINEKKYKEEFIRDAYKHKVAAICIKIGRYFGEIDNNLLNDADKYGIPLIILRKEATYSKIVGNFYEFLFNIKTNNLIEQNLAYNKLLNLNSRNIKLEKILEEVTNLIGIKVGYTRFSNNNESNILYIPIKTTDNLGYIYLDNDVELNEFQKNCITYALSLIKNKLYLEQTFLYNISQNHRVITNILLQNQNHSQSFLNSVVFNLNWKSSEFYCVYFRQNVTKKIANSDIRKFLEFKLNSYFLFNTYKDGMAIFCHIEKNKLKNTLSELIEKLDSENKYLQIGVSYLKKNFKEINLSLDEAEKISKIDKRTICFIEDFTKEKIIFDLVDTANGKEIVNDIIGKIKEYDFAHNTQLYPTFCSFISNNMSRKDTAKELYIHAETLRYRLNKIEEITDYCFENSKELMILILSKEISDIL</sequence>
<protein>
    <submittedName>
        <fullName evidence="3">Purine catabolism regulatory protein-like family</fullName>
    </submittedName>
</protein>
<dbReference type="HOGENOM" id="CLU_017436_3_0_9"/>
<feature type="domain" description="Purine catabolism PurC-like" evidence="1">
    <location>
        <begin position="9"/>
        <end position="124"/>
    </location>
</feature>
<evidence type="ECO:0000259" key="2">
    <source>
        <dbReference type="Pfam" id="PF13556"/>
    </source>
</evidence>
<name>E0NP84_9FIRM</name>
<dbReference type="AlphaFoldDB" id="E0NP84"/>
<proteinExistence type="predicted"/>
<accession>E0NP84</accession>
<organism evidence="3 4">
    <name type="scientific">Peptoniphilus duerdenii ATCC BAA-1640</name>
    <dbReference type="NCBI Taxonomy" id="862517"/>
    <lineage>
        <taxon>Bacteria</taxon>
        <taxon>Bacillati</taxon>
        <taxon>Bacillota</taxon>
        <taxon>Tissierellia</taxon>
        <taxon>Tissierellales</taxon>
        <taxon>Peptoniphilaceae</taxon>
        <taxon>Peptoniphilus</taxon>
    </lineage>
</organism>
<dbReference type="InterPro" id="IPR012914">
    <property type="entry name" value="PucR_dom"/>
</dbReference>
<dbReference type="EMBL" id="AEEH01000054">
    <property type="protein sequence ID" value="EFM24400.1"/>
    <property type="molecule type" value="Genomic_DNA"/>
</dbReference>
<dbReference type="PANTHER" id="PTHR33744">
    <property type="entry name" value="CARBOHYDRATE DIACID REGULATOR"/>
    <property type="match status" value="1"/>
</dbReference>
<comment type="caution">
    <text evidence="3">The sequence shown here is derived from an EMBL/GenBank/DDBJ whole genome shotgun (WGS) entry which is preliminary data.</text>
</comment>
<evidence type="ECO:0000313" key="3">
    <source>
        <dbReference type="EMBL" id="EFM24400.1"/>
    </source>
</evidence>
<reference evidence="3 4" key="1">
    <citation type="submission" date="2010-07" db="EMBL/GenBank/DDBJ databases">
        <authorList>
            <person name="Muzny D."/>
            <person name="Qin X."/>
            <person name="Deng J."/>
            <person name="Jiang H."/>
            <person name="Liu Y."/>
            <person name="Qu J."/>
            <person name="Song X.-Z."/>
            <person name="Zhang L."/>
            <person name="Thornton R."/>
            <person name="Coyle M."/>
            <person name="Francisco L."/>
            <person name="Jackson L."/>
            <person name="Javaid M."/>
            <person name="Korchina V."/>
            <person name="Kovar C."/>
            <person name="Mata R."/>
            <person name="Mathew T."/>
            <person name="Ngo R."/>
            <person name="Nguyen L."/>
            <person name="Nguyen N."/>
            <person name="Okwuonu G."/>
            <person name="Ongeri F."/>
            <person name="Pham C."/>
            <person name="Simmons D."/>
            <person name="Wilczek-Boney K."/>
            <person name="Hale W."/>
            <person name="Jakkamsetti A."/>
            <person name="Pham P."/>
            <person name="Ruth R."/>
            <person name="San Lucas F."/>
            <person name="Warren J."/>
            <person name="Zhang J."/>
            <person name="Zhao Z."/>
            <person name="Zhou C."/>
            <person name="Zhu D."/>
            <person name="Lee S."/>
            <person name="Bess C."/>
            <person name="Blankenburg K."/>
            <person name="Forbes L."/>
            <person name="Fu Q."/>
            <person name="Gubbala S."/>
            <person name="Hirani K."/>
            <person name="Jayaseelan J.C."/>
            <person name="Lara F."/>
            <person name="Munidasa M."/>
            <person name="Palculict T."/>
            <person name="Patil S."/>
            <person name="Pu L.-L."/>
            <person name="Saada N."/>
            <person name="Tang L."/>
            <person name="Weissenberger G."/>
            <person name="Zhu Y."/>
            <person name="Hemphill L."/>
            <person name="Shang Y."/>
            <person name="Youmans B."/>
            <person name="Ayvaz T."/>
            <person name="Ross M."/>
            <person name="Santibanez J."/>
            <person name="Aqrawi P."/>
            <person name="Gross S."/>
            <person name="Joshi V."/>
            <person name="Fowler G."/>
            <person name="Nazareth L."/>
            <person name="Reid J."/>
            <person name="Worley K."/>
            <person name="Petrosino J."/>
            <person name="Highlander S."/>
            <person name="Gibbs R."/>
        </authorList>
    </citation>
    <scope>NUCLEOTIDE SEQUENCE [LARGE SCALE GENOMIC DNA]</scope>
    <source>
        <strain evidence="3 4">ATCC BAA-1640</strain>
    </source>
</reference>
<dbReference type="OrthoDB" id="143422at2"/>
<feature type="domain" description="PucR C-terminal helix-turn-helix" evidence="2">
    <location>
        <begin position="414"/>
        <end position="466"/>
    </location>
</feature>
<gene>
    <name evidence="3" type="ORF">HMPREF9225_1973</name>
</gene>
<evidence type="ECO:0000313" key="4">
    <source>
        <dbReference type="Proteomes" id="UP000003280"/>
    </source>
</evidence>
<evidence type="ECO:0000259" key="1">
    <source>
        <dbReference type="Pfam" id="PF07905"/>
    </source>
</evidence>
<dbReference type="Pfam" id="PF07905">
    <property type="entry name" value="PucR"/>
    <property type="match status" value="1"/>
</dbReference>
<keyword evidence="4" id="KW-1185">Reference proteome</keyword>
<dbReference type="RefSeq" id="WP_008902748.1">
    <property type="nucleotide sequence ID" value="NZ_GL397071.1"/>
</dbReference>
<dbReference type="eggNOG" id="COG2508">
    <property type="taxonomic scope" value="Bacteria"/>
</dbReference>
<dbReference type="Proteomes" id="UP000003280">
    <property type="component" value="Unassembled WGS sequence"/>
</dbReference>
<dbReference type="InterPro" id="IPR025736">
    <property type="entry name" value="PucR_C-HTH_dom"/>
</dbReference>
<dbReference type="InterPro" id="IPR051448">
    <property type="entry name" value="CdaR-like_regulators"/>
</dbReference>